<dbReference type="EMBL" id="CAJOAZ010024972">
    <property type="protein sequence ID" value="CAF4389198.1"/>
    <property type="molecule type" value="Genomic_DNA"/>
</dbReference>
<proteinExistence type="predicted"/>
<comment type="caution">
    <text evidence="1">The sequence shown here is derived from an EMBL/GenBank/DDBJ whole genome shotgun (WGS) entry which is preliminary data.</text>
</comment>
<dbReference type="AlphaFoldDB" id="A0A820NI88"/>
<evidence type="ECO:0000313" key="1">
    <source>
        <dbReference type="EMBL" id="CAF4389198.1"/>
    </source>
</evidence>
<gene>
    <name evidence="1" type="ORF">OXD698_LOCUS50804</name>
</gene>
<feature type="non-terminal residue" evidence="1">
    <location>
        <position position="1"/>
    </location>
</feature>
<dbReference type="Proteomes" id="UP000663844">
    <property type="component" value="Unassembled WGS sequence"/>
</dbReference>
<sequence>MGSRIIRGTPRLSINYGYSTDNTVCFNFHFDPVSFFTLSHVCNIHSSLSLISFSKLISRKAVLGIPSSPRQTHFIATSCFCRVSN</sequence>
<reference evidence="1" key="1">
    <citation type="submission" date="2021-02" db="EMBL/GenBank/DDBJ databases">
        <authorList>
            <person name="Nowell W R."/>
        </authorList>
    </citation>
    <scope>NUCLEOTIDE SEQUENCE</scope>
</reference>
<accession>A0A820NI88</accession>
<evidence type="ECO:0000313" key="2">
    <source>
        <dbReference type="Proteomes" id="UP000663844"/>
    </source>
</evidence>
<name>A0A820NI88_9BILA</name>
<protein>
    <submittedName>
        <fullName evidence="1">Uncharacterized protein</fullName>
    </submittedName>
</protein>
<organism evidence="1 2">
    <name type="scientific">Adineta steineri</name>
    <dbReference type="NCBI Taxonomy" id="433720"/>
    <lineage>
        <taxon>Eukaryota</taxon>
        <taxon>Metazoa</taxon>
        <taxon>Spiralia</taxon>
        <taxon>Gnathifera</taxon>
        <taxon>Rotifera</taxon>
        <taxon>Eurotatoria</taxon>
        <taxon>Bdelloidea</taxon>
        <taxon>Adinetida</taxon>
        <taxon>Adinetidae</taxon>
        <taxon>Adineta</taxon>
    </lineage>
</organism>